<comment type="caution">
    <text evidence="2">The sequence shown here is derived from an EMBL/GenBank/DDBJ whole genome shotgun (WGS) entry which is preliminary data.</text>
</comment>
<evidence type="ECO:0000313" key="3">
    <source>
        <dbReference type="Proteomes" id="UP000704712"/>
    </source>
</evidence>
<name>A0A8S9UEI2_PHYIN</name>
<gene>
    <name evidence="2" type="ORF">GN958_ATG11669</name>
</gene>
<evidence type="ECO:0000313" key="2">
    <source>
        <dbReference type="EMBL" id="KAF4139151.1"/>
    </source>
</evidence>
<accession>A0A8S9UEI2</accession>
<feature type="region of interest" description="Disordered" evidence="1">
    <location>
        <begin position="37"/>
        <end position="91"/>
    </location>
</feature>
<protein>
    <recommendedName>
        <fullName evidence="4">Bzip transcription factor</fullName>
    </recommendedName>
</protein>
<organism evidence="2 3">
    <name type="scientific">Phytophthora infestans</name>
    <name type="common">Potato late blight agent</name>
    <name type="synonym">Botrytis infestans</name>
    <dbReference type="NCBI Taxonomy" id="4787"/>
    <lineage>
        <taxon>Eukaryota</taxon>
        <taxon>Sar</taxon>
        <taxon>Stramenopiles</taxon>
        <taxon>Oomycota</taxon>
        <taxon>Peronosporomycetes</taxon>
        <taxon>Peronosporales</taxon>
        <taxon>Peronosporaceae</taxon>
        <taxon>Phytophthora</taxon>
    </lineage>
</organism>
<evidence type="ECO:0008006" key="4">
    <source>
        <dbReference type="Google" id="ProtNLM"/>
    </source>
</evidence>
<proteinExistence type="predicted"/>
<reference evidence="2" key="1">
    <citation type="submission" date="2020-03" db="EMBL/GenBank/DDBJ databases">
        <title>Hybrid Assembly of Korean Phytophthora infestans isolates.</title>
        <authorList>
            <person name="Prokchorchik M."/>
            <person name="Lee Y."/>
            <person name="Seo J."/>
            <person name="Cho J.-H."/>
            <person name="Park Y.-E."/>
            <person name="Jang D.-C."/>
            <person name="Im J.-S."/>
            <person name="Choi J.-G."/>
            <person name="Park H.-J."/>
            <person name="Lee G.-B."/>
            <person name="Lee Y.-G."/>
            <person name="Hong S.-Y."/>
            <person name="Cho K."/>
            <person name="Sohn K.H."/>
        </authorList>
    </citation>
    <scope>NUCLEOTIDE SEQUENCE</scope>
    <source>
        <strain evidence="2">KR_2_A2</strain>
    </source>
</reference>
<evidence type="ECO:0000256" key="1">
    <source>
        <dbReference type="SAM" id="MobiDB-lite"/>
    </source>
</evidence>
<sequence length="431" mass="48349">MSAGSLYPPNRQSLSDEIVGAVVLRTKAASSRVLYGASMPPSSKSNAGRATVEAPAVSSTTRRAREKSTPLSGSKHPRSLSETTTSIEAAADIQDADQRSYVAKLTRVVQDHERVLALHRERRRRNQVRYRMKQRELVLSLGEGVRKIEREIQELEVRRHNASIGIPTHQTLWTIATEYFLLFRHGFRSPPEALRTAALNFLRVSMASNVVNGRQCGVESILAKWRLFSDYFDDVYVEVERLEKSATGRGHYYQRYLFPHLNSDGRGGIEGGIWSSLGCKLLNQRLVMRGSVYFDWDSTVDCVARIQSQSDMLTPLLRLLGTLEDVSLVFQSALVTPDWFSLCFDDIYVVSERLEERYVSNTLVVATVTSVTISKDTLPLVFPHLTTVDSACDLSRTENQSYMLAPVLRLLSSLIDVGRVFAGALLTPECW</sequence>
<dbReference type="EMBL" id="JAACNO010001570">
    <property type="protein sequence ID" value="KAF4139151.1"/>
    <property type="molecule type" value="Genomic_DNA"/>
</dbReference>
<dbReference type="AlphaFoldDB" id="A0A8S9UEI2"/>
<dbReference type="Proteomes" id="UP000704712">
    <property type="component" value="Unassembled WGS sequence"/>
</dbReference>